<dbReference type="AlphaFoldDB" id="A0A0R3PXV0"/>
<reference evidence="3" key="1">
    <citation type="submission" date="2017-02" db="UniProtKB">
        <authorList>
            <consortium name="WormBaseParasite"/>
        </authorList>
    </citation>
    <scope>IDENTIFICATION</scope>
</reference>
<dbReference type="Proteomes" id="UP000267027">
    <property type="component" value="Unassembled WGS sequence"/>
</dbReference>
<proteinExistence type="predicted"/>
<evidence type="ECO:0000313" key="2">
    <source>
        <dbReference type="Proteomes" id="UP000267027"/>
    </source>
</evidence>
<evidence type="ECO:0000313" key="1">
    <source>
        <dbReference type="EMBL" id="VDM62747.1"/>
    </source>
</evidence>
<sequence length="91" mass="10301">MLKENPRPISEAIFIDEHNVISGVMILVIVGGARRDDCDGVDGDNDAVMTTEDEKSHWCILSCRILQFSTLNHLWKLRDGILEMCISHKHP</sequence>
<organism evidence="3">
    <name type="scientific">Angiostrongylus costaricensis</name>
    <name type="common">Nematode worm</name>
    <dbReference type="NCBI Taxonomy" id="334426"/>
    <lineage>
        <taxon>Eukaryota</taxon>
        <taxon>Metazoa</taxon>
        <taxon>Ecdysozoa</taxon>
        <taxon>Nematoda</taxon>
        <taxon>Chromadorea</taxon>
        <taxon>Rhabditida</taxon>
        <taxon>Rhabditina</taxon>
        <taxon>Rhabditomorpha</taxon>
        <taxon>Strongyloidea</taxon>
        <taxon>Metastrongylidae</taxon>
        <taxon>Angiostrongylus</taxon>
    </lineage>
</organism>
<reference evidence="1 2" key="2">
    <citation type="submission" date="2018-11" db="EMBL/GenBank/DDBJ databases">
        <authorList>
            <consortium name="Pathogen Informatics"/>
        </authorList>
    </citation>
    <scope>NUCLEOTIDE SEQUENCE [LARGE SCALE GENOMIC DNA]</scope>
    <source>
        <strain evidence="1 2">Costa Rica</strain>
    </source>
</reference>
<gene>
    <name evidence="1" type="ORF">ACOC_LOCUS11162</name>
</gene>
<dbReference type="WBParaSite" id="ACOC_0001116101-mRNA-1">
    <property type="protein sequence ID" value="ACOC_0001116101-mRNA-1"/>
    <property type="gene ID" value="ACOC_0001116101"/>
</dbReference>
<protein>
    <submittedName>
        <fullName evidence="3">Transmembrane protein</fullName>
    </submittedName>
</protein>
<name>A0A0R3PXV0_ANGCS</name>
<evidence type="ECO:0000313" key="3">
    <source>
        <dbReference type="WBParaSite" id="ACOC_0001116101-mRNA-1"/>
    </source>
</evidence>
<keyword evidence="2" id="KW-1185">Reference proteome</keyword>
<accession>A0A0R3PXV0</accession>
<dbReference type="EMBL" id="UYYA01004626">
    <property type="protein sequence ID" value="VDM62747.1"/>
    <property type="molecule type" value="Genomic_DNA"/>
</dbReference>